<protein>
    <submittedName>
        <fullName evidence="1">Uncharacterized protein</fullName>
    </submittedName>
</protein>
<proteinExistence type="predicted"/>
<dbReference type="Proteomes" id="UP001501470">
    <property type="component" value="Unassembled WGS sequence"/>
</dbReference>
<gene>
    <name evidence="1" type="ORF">GCM10009827_101740</name>
</gene>
<sequence>MDLVGMRAGMTRTLFGGLFDDAALFPPGNATMAEAAPAHHRHQASWYADLVGPFICPDTRLSELDGSIAVSVVVTGGPDAVDKAIRQVADGRLAAVEVSGVGDAAAARQAVGSIPSGTRGFIEVPWGPAQPKMLDNLAGSGCAAKLRTGGTVAAAFPTETQLAEAIIGCVARDLPFKCTAGLHHAIRHTAAGTKLEHHGFLNLLLATDAAIDGASRADVIAVLAERTADVIAYRTRQLDSGHIRATRRRFLSYGTCSILEPLEDLAALGLLTAHDSVQVANAPERPS</sequence>
<keyword evidence="2" id="KW-1185">Reference proteome</keyword>
<evidence type="ECO:0000313" key="1">
    <source>
        <dbReference type="EMBL" id="GAA1563779.1"/>
    </source>
</evidence>
<dbReference type="EMBL" id="BAAAQD010000033">
    <property type="protein sequence ID" value="GAA1563779.1"/>
    <property type="molecule type" value="Genomic_DNA"/>
</dbReference>
<organism evidence="1 2">
    <name type="scientific">Dactylosporangium maewongense</name>
    <dbReference type="NCBI Taxonomy" id="634393"/>
    <lineage>
        <taxon>Bacteria</taxon>
        <taxon>Bacillati</taxon>
        <taxon>Actinomycetota</taxon>
        <taxon>Actinomycetes</taxon>
        <taxon>Micromonosporales</taxon>
        <taxon>Micromonosporaceae</taxon>
        <taxon>Dactylosporangium</taxon>
    </lineage>
</organism>
<evidence type="ECO:0000313" key="2">
    <source>
        <dbReference type="Proteomes" id="UP001501470"/>
    </source>
</evidence>
<accession>A0ABP4NLJ3</accession>
<reference evidence="2" key="1">
    <citation type="journal article" date="2019" name="Int. J. Syst. Evol. Microbiol.">
        <title>The Global Catalogue of Microorganisms (GCM) 10K type strain sequencing project: providing services to taxonomists for standard genome sequencing and annotation.</title>
        <authorList>
            <consortium name="The Broad Institute Genomics Platform"/>
            <consortium name="The Broad Institute Genome Sequencing Center for Infectious Disease"/>
            <person name="Wu L."/>
            <person name="Ma J."/>
        </authorList>
    </citation>
    <scope>NUCLEOTIDE SEQUENCE [LARGE SCALE GENOMIC DNA]</scope>
    <source>
        <strain evidence="2">JCM 15933</strain>
    </source>
</reference>
<comment type="caution">
    <text evidence="1">The sequence shown here is derived from an EMBL/GenBank/DDBJ whole genome shotgun (WGS) entry which is preliminary data.</text>
</comment>
<name>A0ABP4NLJ3_9ACTN</name>